<accession>A0AAV4NA09</accession>
<evidence type="ECO:0000313" key="1">
    <source>
        <dbReference type="EMBL" id="GIX81135.1"/>
    </source>
</evidence>
<protein>
    <submittedName>
        <fullName evidence="1">Uncharacterized protein CG3556</fullName>
    </submittedName>
</protein>
<dbReference type="Gene3D" id="2.170.130.30">
    <property type="match status" value="1"/>
</dbReference>
<reference evidence="1 2" key="1">
    <citation type="submission" date="2021-06" db="EMBL/GenBank/DDBJ databases">
        <title>Caerostris extrusa draft genome.</title>
        <authorList>
            <person name="Kono N."/>
            <person name="Arakawa K."/>
        </authorList>
    </citation>
    <scope>NUCLEOTIDE SEQUENCE [LARGE SCALE GENOMIC DNA]</scope>
</reference>
<dbReference type="EMBL" id="BPLR01003099">
    <property type="protein sequence ID" value="GIX81135.1"/>
    <property type="molecule type" value="Genomic_DNA"/>
</dbReference>
<name>A0AAV4NA09_CAEEX</name>
<sequence>MQTDDSPPFQNRMPPVMVNIEDQNAKDITNLIGSEFGNRFILNLAPKHLKYNPVSDIEKKLGPKMSVKYYLYIGEQKDQIHPLFLRIPANITVLDMMRLASEADPKYKFQAQKSIKGKLYIYEIFGIANDPEDEKFWLLHIGSGNSSIHLTTKVSPDEVYLKNNDKVVMWYKSAKIN</sequence>
<keyword evidence="2" id="KW-1185">Reference proteome</keyword>
<gene>
    <name evidence="1" type="primary">CG3556_8</name>
    <name evidence="1" type="ORF">CEXT_391471</name>
</gene>
<comment type="caution">
    <text evidence="1">The sequence shown here is derived from an EMBL/GenBank/DDBJ whole genome shotgun (WGS) entry which is preliminary data.</text>
</comment>
<organism evidence="1 2">
    <name type="scientific">Caerostris extrusa</name>
    <name type="common">Bark spider</name>
    <name type="synonym">Caerostris bankana</name>
    <dbReference type="NCBI Taxonomy" id="172846"/>
    <lineage>
        <taxon>Eukaryota</taxon>
        <taxon>Metazoa</taxon>
        <taxon>Ecdysozoa</taxon>
        <taxon>Arthropoda</taxon>
        <taxon>Chelicerata</taxon>
        <taxon>Arachnida</taxon>
        <taxon>Araneae</taxon>
        <taxon>Araneomorphae</taxon>
        <taxon>Entelegynae</taxon>
        <taxon>Araneoidea</taxon>
        <taxon>Araneidae</taxon>
        <taxon>Caerostris</taxon>
    </lineage>
</organism>
<dbReference type="AlphaFoldDB" id="A0AAV4NA09"/>
<dbReference type="Proteomes" id="UP001054945">
    <property type="component" value="Unassembled WGS sequence"/>
</dbReference>
<evidence type="ECO:0000313" key="2">
    <source>
        <dbReference type="Proteomes" id="UP001054945"/>
    </source>
</evidence>
<proteinExistence type="predicted"/>